<dbReference type="PANTHER" id="PTHR43047:SF72">
    <property type="entry name" value="OSMOSENSING HISTIDINE PROTEIN KINASE SLN1"/>
    <property type="match status" value="1"/>
</dbReference>
<dbReference type="GO" id="GO:0005886">
    <property type="term" value="C:plasma membrane"/>
    <property type="evidence" value="ECO:0007669"/>
    <property type="project" value="TreeGrafter"/>
</dbReference>
<dbReference type="SUPFAM" id="SSF55785">
    <property type="entry name" value="PYP-like sensor domain (PAS domain)"/>
    <property type="match status" value="1"/>
</dbReference>
<dbReference type="SUPFAM" id="SSF47384">
    <property type="entry name" value="Homodimeric domain of signal transducing histidine kinase"/>
    <property type="match status" value="1"/>
</dbReference>
<dbReference type="SMART" id="SM00387">
    <property type="entry name" value="HATPase_c"/>
    <property type="match status" value="1"/>
</dbReference>
<dbReference type="EMBL" id="BLAU01000001">
    <property type="protein sequence ID" value="GET22629.1"/>
    <property type="molecule type" value="Genomic_DNA"/>
</dbReference>
<dbReference type="GO" id="GO:0009927">
    <property type="term" value="F:histidine phosphotransfer kinase activity"/>
    <property type="evidence" value="ECO:0007669"/>
    <property type="project" value="TreeGrafter"/>
</dbReference>
<evidence type="ECO:0000256" key="2">
    <source>
        <dbReference type="ARBA" id="ARBA00012438"/>
    </source>
</evidence>
<gene>
    <name evidence="9" type="ORF">CLV93_107150</name>
    <name evidence="8" type="ORF">JCM18694_28750</name>
</gene>
<dbReference type="InterPro" id="IPR036097">
    <property type="entry name" value="HisK_dim/P_sf"/>
</dbReference>
<dbReference type="EMBL" id="PYGC01000007">
    <property type="protein sequence ID" value="PSK82036.1"/>
    <property type="molecule type" value="Genomic_DNA"/>
</dbReference>
<feature type="transmembrane region" description="Helical" evidence="6">
    <location>
        <begin position="186"/>
        <end position="206"/>
    </location>
</feature>
<reference evidence="8 11" key="2">
    <citation type="submission" date="2019-10" db="EMBL/GenBank/DDBJ databases">
        <title>Prolixibacter strains distinguished by the presence of nitrate reductase genes were adept at nitrate-dependent anaerobic corrosion of metallic iron and carbon steel.</title>
        <authorList>
            <person name="Iino T."/>
            <person name="Shono N."/>
            <person name="Ito K."/>
            <person name="Nakamura R."/>
            <person name="Sueoka K."/>
            <person name="Harayama S."/>
            <person name="Ohkuma M."/>
        </authorList>
    </citation>
    <scope>NUCLEOTIDE SEQUENCE [LARGE SCALE GENOMIC DNA]</scope>
    <source>
        <strain evidence="8 11">MIC1-1</strain>
    </source>
</reference>
<dbReference type="Gene3D" id="3.30.565.10">
    <property type="entry name" value="Histidine kinase-like ATPase, C-terminal domain"/>
    <property type="match status" value="1"/>
</dbReference>
<dbReference type="RefSeq" id="WP_106542834.1">
    <property type="nucleotide sequence ID" value="NZ_BLAU01000001.1"/>
</dbReference>
<keyword evidence="4" id="KW-0808">Transferase</keyword>
<dbReference type="PRINTS" id="PR00344">
    <property type="entry name" value="BCTRLSENSOR"/>
</dbReference>
<keyword evidence="5" id="KW-0418">Kinase</keyword>
<dbReference type="Gene3D" id="1.10.287.130">
    <property type="match status" value="1"/>
</dbReference>
<evidence type="ECO:0000256" key="6">
    <source>
        <dbReference type="SAM" id="Phobius"/>
    </source>
</evidence>
<feature type="domain" description="Histidine kinase" evidence="7">
    <location>
        <begin position="359"/>
        <end position="569"/>
    </location>
</feature>
<dbReference type="PANTHER" id="PTHR43047">
    <property type="entry name" value="TWO-COMPONENT HISTIDINE PROTEIN KINASE"/>
    <property type="match status" value="1"/>
</dbReference>
<dbReference type="AlphaFoldDB" id="A0A2P8CAP7"/>
<dbReference type="InterPro" id="IPR003661">
    <property type="entry name" value="HisK_dim/P_dom"/>
</dbReference>
<organism evidence="9 10">
    <name type="scientific">Prolixibacter denitrificans</name>
    <dbReference type="NCBI Taxonomy" id="1541063"/>
    <lineage>
        <taxon>Bacteria</taxon>
        <taxon>Pseudomonadati</taxon>
        <taxon>Bacteroidota</taxon>
        <taxon>Bacteroidia</taxon>
        <taxon>Marinilabiliales</taxon>
        <taxon>Prolixibacteraceae</taxon>
        <taxon>Prolixibacter</taxon>
    </lineage>
</organism>
<protein>
    <recommendedName>
        <fullName evidence="2">histidine kinase</fullName>
        <ecNumber evidence="2">2.7.13.3</ecNumber>
    </recommendedName>
</protein>
<dbReference type="InterPro" id="IPR035965">
    <property type="entry name" value="PAS-like_dom_sf"/>
</dbReference>
<dbReference type="InterPro" id="IPR003594">
    <property type="entry name" value="HATPase_dom"/>
</dbReference>
<dbReference type="PROSITE" id="PS50109">
    <property type="entry name" value="HIS_KIN"/>
    <property type="match status" value="1"/>
</dbReference>
<evidence type="ECO:0000313" key="11">
    <source>
        <dbReference type="Proteomes" id="UP000396862"/>
    </source>
</evidence>
<comment type="caution">
    <text evidence="9">The sequence shown here is derived from an EMBL/GenBank/DDBJ whole genome shotgun (WGS) entry which is preliminary data.</text>
</comment>
<comment type="catalytic activity">
    <reaction evidence="1">
        <text>ATP + protein L-histidine = ADP + protein N-phospho-L-histidine.</text>
        <dbReference type="EC" id="2.7.13.3"/>
    </reaction>
</comment>
<feature type="transmembrane region" description="Helical" evidence="6">
    <location>
        <begin position="12"/>
        <end position="36"/>
    </location>
</feature>
<evidence type="ECO:0000256" key="5">
    <source>
        <dbReference type="ARBA" id="ARBA00022777"/>
    </source>
</evidence>
<dbReference type="SUPFAM" id="SSF55874">
    <property type="entry name" value="ATPase domain of HSP90 chaperone/DNA topoisomerase II/histidine kinase"/>
    <property type="match status" value="1"/>
</dbReference>
<evidence type="ECO:0000313" key="9">
    <source>
        <dbReference type="EMBL" id="PSK82036.1"/>
    </source>
</evidence>
<reference evidence="9 10" key="1">
    <citation type="submission" date="2018-03" db="EMBL/GenBank/DDBJ databases">
        <title>Genomic Encyclopedia of Archaeal and Bacterial Type Strains, Phase II (KMG-II): from individual species to whole genera.</title>
        <authorList>
            <person name="Goeker M."/>
        </authorList>
    </citation>
    <scope>NUCLEOTIDE SEQUENCE [LARGE SCALE GENOMIC DNA]</scope>
    <source>
        <strain evidence="9 10">DSM 27267</strain>
    </source>
</reference>
<dbReference type="OrthoDB" id="1112780at2"/>
<dbReference type="Gene3D" id="3.30.450.20">
    <property type="entry name" value="PAS domain"/>
    <property type="match status" value="1"/>
</dbReference>
<keyword evidence="6" id="KW-1133">Transmembrane helix</keyword>
<evidence type="ECO:0000256" key="4">
    <source>
        <dbReference type="ARBA" id="ARBA00022679"/>
    </source>
</evidence>
<dbReference type="GO" id="GO:0000155">
    <property type="term" value="F:phosphorelay sensor kinase activity"/>
    <property type="evidence" value="ECO:0007669"/>
    <property type="project" value="InterPro"/>
</dbReference>
<sequence length="576" mass="66051">MNLRPPGLKKRFNFFALGKTGLTLIVFLLIDIYWIFTTRDYVEASKLEPYTHHIMASMARAQSQLTAARNHYFEFYLSKDSLARDSAAEHIANFERLLNNVRRMASDSEQIRRLQNITVLLNDSLKKASLPDGYQPDQLNGNQLHIVIPELRYLKMLDDSIVAFHSREKEILQSRLEIFTRTFHRAMAVSILVLLTNLFLIFFFAWQVRRKILERQNANEELARRQESYKTILGNIPLSVALSNIHTGEIIYINQTFQQHFEVTANDEAEEVFQKLRIGFTTPKRAKEKTKSAEYCWKMANGEHHIYLYEANVVQIHDEELILHALLDITARKNYEKELKKSQHKLQETLDAKDRFFSILSHDIRSPLSTVIGFSDLLVEETDHPYAKTICETSENLLTLLNNVLQWSRAQSGTMRFQPAMVNLHQIVEQVYSIHRSTAGENGIRLSNEVTPDEEWTADPYMLETILRNLVSNSLKFTSNGDSITVSARKKQNNLLIEVIDTGSGIAPEKLPTLFSLRKYNGTPQKSGNNSGLGLLLCKELVKRHQGTISAESIPGKVTIFKIRLPEISKISPAIH</sequence>
<dbReference type="InterPro" id="IPR005467">
    <property type="entry name" value="His_kinase_dom"/>
</dbReference>
<dbReference type="Pfam" id="PF02518">
    <property type="entry name" value="HATPase_c"/>
    <property type="match status" value="1"/>
</dbReference>
<evidence type="ECO:0000313" key="10">
    <source>
        <dbReference type="Proteomes" id="UP000240621"/>
    </source>
</evidence>
<dbReference type="InterPro" id="IPR004358">
    <property type="entry name" value="Sig_transdc_His_kin-like_C"/>
</dbReference>
<keyword evidence="3" id="KW-0597">Phosphoprotein</keyword>
<evidence type="ECO:0000313" key="8">
    <source>
        <dbReference type="EMBL" id="GET22629.1"/>
    </source>
</evidence>
<dbReference type="Pfam" id="PF00512">
    <property type="entry name" value="HisKA"/>
    <property type="match status" value="1"/>
</dbReference>
<accession>A0A2P8CAP7</accession>
<proteinExistence type="predicted"/>
<evidence type="ECO:0000256" key="1">
    <source>
        <dbReference type="ARBA" id="ARBA00000085"/>
    </source>
</evidence>
<dbReference type="Proteomes" id="UP000240621">
    <property type="component" value="Unassembled WGS sequence"/>
</dbReference>
<dbReference type="SMART" id="SM00388">
    <property type="entry name" value="HisKA"/>
    <property type="match status" value="1"/>
</dbReference>
<keyword evidence="6" id="KW-0812">Transmembrane</keyword>
<name>A0A2P8CAP7_9BACT</name>
<evidence type="ECO:0000259" key="7">
    <source>
        <dbReference type="PROSITE" id="PS50109"/>
    </source>
</evidence>
<dbReference type="InterPro" id="IPR036890">
    <property type="entry name" value="HATPase_C_sf"/>
</dbReference>
<keyword evidence="11" id="KW-1185">Reference proteome</keyword>
<dbReference type="Proteomes" id="UP000396862">
    <property type="component" value="Unassembled WGS sequence"/>
</dbReference>
<dbReference type="EC" id="2.7.13.3" evidence="2"/>
<dbReference type="CDD" id="cd00082">
    <property type="entry name" value="HisKA"/>
    <property type="match status" value="1"/>
</dbReference>
<keyword evidence="6" id="KW-0472">Membrane</keyword>
<evidence type="ECO:0000256" key="3">
    <source>
        <dbReference type="ARBA" id="ARBA00022553"/>
    </source>
</evidence>